<sequence>MKNPQRLPFEQSLFVATPNAIHSRTQLAHETLFECETANGIVNARASKDNRSLFAVADGQVVILHDATRVKDRKYKLKSGDSEPRLLLFSPDSRTLYFTTTLNNSVQAYSIPNDKILPSLPSHPSPPNAIAVSSNGTVLLSASPNPPTIYLQDQRWARSAPVDFRPTDACYPVTCAAFQKLHSLSQPSYTNFVIGFQDGSLAMYRLFLPPLRKWPDDLRTNESQFFQLQPVRIGVIKKLHKPAMSGVLAAEFIAGYKSRVVSIRHDGKCRLVDFGGGGKVLRTWNISCPATCLSVSAKGPVHSKGRVGEMVLLGDDAAEDAGDAYEGSETLIAIGTRAGKVLVFNVLGLLIHEIAVGISVTAVEWIGDMTAPSVLPTRATSLSPKHRSVVDVVDTEQSTPSEDEGSTVKKFTSLYKPAVTRKPVPVRPPPGLFSDESRKFKMKVPSRRASDVLKGSPPRGERARNRPLKKSSVQPRISTEMVQSPPNPLLQDAFCVGVAESLPKPNSTIQESRRWHQSTFKTLDTRADSSSSVYSRSISGVAGAANHVDAGAIEDTDQSASSSNLLNPLLPYQHQLGIHVLGTPLSTSSPSRLYSPATPSMFCDGLYAVDGPSVEKAKEVGSDIVNDEARTAAEETACLAKDQRALRKEFEALREEYRVLKHVLLKPKTEVAA</sequence>
<evidence type="ECO:0000313" key="3">
    <source>
        <dbReference type="Proteomes" id="UP001199106"/>
    </source>
</evidence>
<feature type="compositionally biased region" description="Polar residues" evidence="1">
    <location>
        <begin position="471"/>
        <end position="484"/>
    </location>
</feature>
<evidence type="ECO:0008006" key="4">
    <source>
        <dbReference type="Google" id="ProtNLM"/>
    </source>
</evidence>
<evidence type="ECO:0000313" key="2">
    <source>
        <dbReference type="EMBL" id="KAG9187761.1"/>
    </source>
</evidence>
<dbReference type="EMBL" id="JAANER010000007">
    <property type="protein sequence ID" value="KAG9187761.1"/>
    <property type="molecule type" value="Genomic_DNA"/>
</dbReference>
<protein>
    <recommendedName>
        <fullName evidence="4">WD40 repeat-like protein</fullName>
    </recommendedName>
</protein>
<keyword evidence="3" id="KW-1185">Reference proteome</keyword>
<comment type="caution">
    <text evidence="2">The sequence shown here is derived from an EMBL/GenBank/DDBJ whole genome shotgun (WGS) entry which is preliminary data.</text>
</comment>
<feature type="region of interest" description="Disordered" evidence="1">
    <location>
        <begin position="421"/>
        <end position="488"/>
    </location>
</feature>
<name>A0AAD4FDS2_9PLEO</name>
<organism evidence="2 3">
    <name type="scientific">Alternaria panax</name>
    <dbReference type="NCBI Taxonomy" id="48097"/>
    <lineage>
        <taxon>Eukaryota</taxon>
        <taxon>Fungi</taxon>
        <taxon>Dikarya</taxon>
        <taxon>Ascomycota</taxon>
        <taxon>Pezizomycotina</taxon>
        <taxon>Dothideomycetes</taxon>
        <taxon>Pleosporomycetidae</taxon>
        <taxon>Pleosporales</taxon>
        <taxon>Pleosporineae</taxon>
        <taxon>Pleosporaceae</taxon>
        <taxon>Alternaria</taxon>
        <taxon>Alternaria sect. Panax</taxon>
    </lineage>
</organism>
<dbReference type="Proteomes" id="UP001199106">
    <property type="component" value="Unassembled WGS sequence"/>
</dbReference>
<dbReference type="InterPro" id="IPR015943">
    <property type="entry name" value="WD40/YVTN_repeat-like_dom_sf"/>
</dbReference>
<reference evidence="2" key="1">
    <citation type="submission" date="2021-07" db="EMBL/GenBank/DDBJ databases">
        <title>Genome Resource of American Ginseng Black Spot Pathogen Alternaria panax.</title>
        <authorList>
            <person name="Qiu C."/>
            <person name="Wang W."/>
            <person name="Liu Z."/>
        </authorList>
    </citation>
    <scope>NUCLEOTIDE SEQUENCE</scope>
    <source>
        <strain evidence="2">BNCC115425</strain>
    </source>
</reference>
<gene>
    <name evidence="2" type="ORF">G6011_05632</name>
</gene>
<evidence type="ECO:0000256" key="1">
    <source>
        <dbReference type="SAM" id="MobiDB-lite"/>
    </source>
</evidence>
<accession>A0AAD4FDS2</accession>
<dbReference type="SUPFAM" id="SSF50978">
    <property type="entry name" value="WD40 repeat-like"/>
    <property type="match status" value="1"/>
</dbReference>
<proteinExistence type="predicted"/>
<dbReference type="Gene3D" id="2.130.10.10">
    <property type="entry name" value="YVTN repeat-like/Quinoprotein amine dehydrogenase"/>
    <property type="match status" value="1"/>
</dbReference>
<feature type="region of interest" description="Disordered" evidence="1">
    <location>
        <begin position="390"/>
        <end position="409"/>
    </location>
</feature>
<dbReference type="AlphaFoldDB" id="A0AAD4FDS2"/>
<dbReference type="InterPro" id="IPR036322">
    <property type="entry name" value="WD40_repeat_dom_sf"/>
</dbReference>